<reference evidence="1" key="1">
    <citation type="submission" date="2020-07" db="EMBL/GenBank/DDBJ databases">
        <title>Huge and variable diversity of episymbiotic CPR bacteria and DPANN archaea in groundwater ecosystems.</title>
        <authorList>
            <person name="He C.Y."/>
            <person name="Keren R."/>
            <person name="Whittaker M."/>
            <person name="Farag I.F."/>
            <person name="Doudna J."/>
            <person name="Cate J.H.D."/>
            <person name="Banfield J.F."/>
        </authorList>
    </citation>
    <scope>NUCLEOTIDE SEQUENCE</scope>
    <source>
        <strain evidence="1">NC_groundwater_1813_Pr3_B-0.1um_71_17</strain>
    </source>
</reference>
<dbReference type="GO" id="GO:0044010">
    <property type="term" value="P:single-species biofilm formation"/>
    <property type="evidence" value="ECO:0007669"/>
    <property type="project" value="InterPro"/>
</dbReference>
<sequence>MTERDGPSYDLLEVQYLVRRGRVATTVEVQRTMTRDELSVADLIATLLRLTEVDFHKSMLSERDGRSMLDVYRPFLVKARIYLKFKLTPDRDRVLVLSFKKDTSR</sequence>
<comment type="caution">
    <text evidence="1">The sequence shown here is derived from an EMBL/GenBank/DDBJ whole genome shotgun (WGS) entry which is preliminary data.</text>
</comment>
<dbReference type="Pfam" id="PF15723">
    <property type="entry name" value="MqsR_toxin"/>
    <property type="match status" value="1"/>
</dbReference>
<dbReference type="GO" id="GO:0009372">
    <property type="term" value="P:quorum sensing"/>
    <property type="evidence" value="ECO:0007669"/>
    <property type="project" value="InterPro"/>
</dbReference>
<organism evidence="1 2">
    <name type="scientific">Eiseniibacteriota bacterium</name>
    <dbReference type="NCBI Taxonomy" id="2212470"/>
    <lineage>
        <taxon>Bacteria</taxon>
        <taxon>Candidatus Eiseniibacteriota</taxon>
    </lineage>
</organism>
<dbReference type="AlphaFoldDB" id="A0A933SDR4"/>
<dbReference type="InterPro" id="IPR031451">
    <property type="entry name" value="MqsR_toxin"/>
</dbReference>
<proteinExistence type="predicted"/>
<evidence type="ECO:0000313" key="2">
    <source>
        <dbReference type="Proteomes" id="UP000696931"/>
    </source>
</evidence>
<dbReference type="Proteomes" id="UP000696931">
    <property type="component" value="Unassembled WGS sequence"/>
</dbReference>
<dbReference type="InterPro" id="IPR038493">
    <property type="entry name" value="MqsR_sf"/>
</dbReference>
<evidence type="ECO:0000313" key="1">
    <source>
        <dbReference type="EMBL" id="MBI5170524.1"/>
    </source>
</evidence>
<accession>A0A933SDR4</accession>
<dbReference type="EMBL" id="JACRIW010000097">
    <property type="protein sequence ID" value="MBI5170524.1"/>
    <property type="molecule type" value="Genomic_DNA"/>
</dbReference>
<dbReference type="Gene3D" id="3.30.2310.40">
    <property type="match status" value="1"/>
</dbReference>
<name>A0A933SDR4_UNCEI</name>
<protein>
    <submittedName>
        <fullName evidence="1">Type II toxin-antitoxin system MqsR family toxin</fullName>
    </submittedName>
</protein>
<dbReference type="GO" id="GO:0017148">
    <property type="term" value="P:negative regulation of translation"/>
    <property type="evidence" value="ECO:0007669"/>
    <property type="project" value="InterPro"/>
</dbReference>
<gene>
    <name evidence="1" type="ORF">HZA61_13635</name>
</gene>